<dbReference type="Gene3D" id="3.40.50.10600">
    <property type="entry name" value="SpoIIaa-like domains"/>
    <property type="match status" value="1"/>
</dbReference>
<comment type="caution">
    <text evidence="1">The sequence shown here is derived from an EMBL/GenBank/DDBJ whole genome shotgun (WGS) entry which is preliminary data.</text>
</comment>
<dbReference type="SUPFAM" id="SSF52091">
    <property type="entry name" value="SpoIIaa-like"/>
    <property type="match status" value="1"/>
</dbReference>
<dbReference type="InterPro" id="IPR038396">
    <property type="entry name" value="SpoIIAA-like_sf"/>
</dbReference>
<evidence type="ECO:0000313" key="2">
    <source>
        <dbReference type="Proteomes" id="UP000807785"/>
    </source>
</evidence>
<gene>
    <name evidence="1" type="ORF">IPH26_15900</name>
</gene>
<dbReference type="Pfam" id="PF11964">
    <property type="entry name" value="SpoIIAA-like"/>
    <property type="match status" value="1"/>
</dbReference>
<evidence type="ECO:0000313" key="1">
    <source>
        <dbReference type="EMBL" id="MBK6974358.1"/>
    </source>
</evidence>
<accession>A0A9D7E5U5</accession>
<name>A0A9D7E5U5_9PROT</name>
<dbReference type="EMBL" id="JADJEV010000004">
    <property type="protein sequence ID" value="MBK6974358.1"/>
    <property type="molecule type" value="Genomic_DNA"/>
</dbReference>
<sequence length="119" mass="13663">MIVTDHKPNLVTVAVFGEFTLADYKEFEEQVNFKVKFEGPTSLLFDLREMANFTLDVAWEEIKFSRAHAHDFRRIAVLTGSQWIRWSAWLTQATVDAELRVFDEEAEALNWLGEAAPAA</sequence>
<reference evidence="1" key="1">
    <citation type="submission" date="2020-10" db="EMBL/GenBank/DDBJ databases">
        <title>Connecting structure to function with the recovery of over 1000 high-quality activated sludge metagenome-assembled genomes encoding full-length rRNA genes using long-read sequencing.</title>
        <authorList>
            <person name="Singleton C.M."/>
            <person name="Petriglieri F."/>
            <person name="Kristensen J.M."/>
            <person name="Kirkegaard R.H."/>
            <person name="Michaelsen T.Y."/>
            <person name="Andersen M.H."/>
            <person name="Karst S.M."/>
            <person name="Dueholm M.S."/>
            <person name="Nielsen P.H."/>
            <person name="Albertsen M."/>
        </authorList>
    </citation>
    <scope>NUCLEOTIDE SEQUENCE</scope>
    <source>
        <strain evidence="1">Bjer_18-Q3-R1-45_BAT3C.347</strain>
    </source>
</reference>
<organism evidence="1 2">
    <name type="scientific">Candidatus Methylophosphatis roskildensis</name>
    <dbReference type="NCBI Taxonomy" id="2899263"/>
    <lineage>
        <taxon>Bacteria</taxon>
        <taxon>Pseudomonadati</taxon>
        <taxon>Pseudomonadota</taxon>
        <taxon>Betaproteobacteria</taxon>
        <taxon>Nitrosomonadales</taxon>
        <taxon>Sterolibacteriaceae</taxon>
        <taxon>Candidatus Methylophosphatis</taxon>
    </lineage>
</organism>
<proteinExistence type="predicted"/>
<dbReference type="AlphaFoldDB" id="A0A9D7E5U5"/>
<protein>
    <submittedName>
        <fullName evidence="1">STAS/SEC14 domain-containing protein</fullName>
    </submittedName>
</protein>
<dbReference type="InterPro" id="IPR036513">
    <property type="entry name" value="STAS_dom_sf"/>
</dbReference>
<dbReference type="Proteomes" id="UP000807785">
    <property type="component" value="Unassembled WGS sequence"/>
</dbReference>
<dbReference type="InterPro" id="IPR021866">
    <property type="entry name" value="SpoIIAA-like"/>
</dbReference>